<dbReference type="RefSeq" id="YP_009131529.1">
    <property type="nucleotide sequence ID" value="NC_026863.1"/>
</dbReference>
<gene>
    <name evidence="2" type="primary">ND4L</name>
</gene>
<evidence type="ECO:0000256" key="1">
    <source>
        <dbReference type="SAM" id="Phobius"/>
    </source>
</evidence>
<evidence type="ECO:0000313" key="2">
    <source>
        <dbReference type="EMBL" id="AIL95163.1"/>
    </source>
</evidence>
<organism evidence="2">
    <name type="scientific">Argyroneta aquatica</name>
    <name type="common">Water spider</name>
    <name type="synonym">Araneus aquaticus</name>
    <dbReference type="NCBI Taxonomy" id="375087"/>
    <lineage>
        <taxon>Eukaryota</taxon>
        <taxon>Metazoa</taxon>
        <taxon>Ecdysozoa</taxon>
        <taxon>Arthropoda</taxon>
        <taxon>Chelicerata</taxon>
        <taxon>Arachnida</taxon>
        <taxon>Araneae</taxon>
        <taxon>Araneomorphae</taxon>
        <taxon>Entelegynae</taxon>
        <taxon>Dictynoidea</taxon>
        <taxon>Dictynidae</taxon>
        <taxon>Argyroneta</taxon>
    </lineage>
</organism>
<protein>
    <submittedName>
        <fullName evidence="2">NADH dehydrogenase subunit 4L</fullName>
    </submittedName>
</protein>
<dbReference type="AlphaFoldDB" id="A0A0E3DRE8"/>
<name>A0A0E3DRE8_ARGAQ</name>
<reference evidence="2" key="1">
    <citation type="journal article" date="2015" name="Zool. Scr.">
        <title>The mitochondrial genome of the water spider Argyroneta aquatica (Araneae: Cybaeidae).</title>
        <authorList>
            <person name="Liu M."/>
            <person name="Zhang Z."/>
            <person name="Peng Z."/>
        </authorList>
    </citation>
    <scope>NUCLEOTIDE SEQUENCE</scope>
</reference>
<dbReference type="CTD" id="4539"/>
<proteinExistence type="predicted"/>
<keyword evidence="1" id="KW-0812">Transmembrane</keyword>
<keyword evidence="2" id="KW-0496">Mitochondrion</keyword>
<dbReference type="GeneID" id="24146005"/>
<geneLocation type="mitochondrion" evidence="2"/>
<keyword evidence="1" id="KW-1133">Transmembrane helix</keyword>
<dbReference type="Gene3D" id="1.10.287.3510">
    <property type="match status" value="1"/>
</dbReference>
<sequence>MTLMKLMMYISILSMCWWRKTIIMLLLSLELLLISLFLSLSINNQFSQISLFSMLVMMTAGSSIGLSMLVSLSHSHNSSNSIFINMMT</sequence>
<accession>A0A0E3DRE8</accession>
<keyword evidence="1" id="KW-0472">Membrane</keyword>
<dbReference type="EMBL" id="KJ907736">
    <property type="protein sequence ID" value="AIL95163.1"/>
    <property type="molecule type" value="Genomic_DNA"/>
</dbReference>
<feature type="transmembrane region" description="Helical" evidence="1">
    <location>
        <begin position="51"/>
        <end position="72"/>
    </location>
</feature>